<name>A0A3G3BYI9_9CAUD</name>
<protein>
    <submittedName>
        <fullName evidence="2">Uncharacterized protein</fullName>
    </submittedName>
</protein>
<evidence type="ECO:0000256" key="1">
    <source>
        <dbReference type="SAM" id="Coils"/>
    </source>
</evidence>
<gene>
    <name evidence="2" type="ORF">Pylas_031</name>
</gene>
<dbReference type="Proteomes" id="UP000278488">
    <property type="component" value="Segment"/>
</dbReference>
<organism evidence="2 3">
    <name type="scientific">Klebsiella phage Pylas</name>
    <dbReference type="NCBI Taxonomy" id="2419682"/>
    <lineage>
        <taxon>Viruses</taxon>
        <taxon>Duplodnaviria</taxon>
        <taxon>Heunggongvirae</taxon>
        <taxon>Uroviricota</taxon>
        <taxon>Caudoviricetes</taxon>
        <taxon>Schitoviridae</taxon>
        <taxon>Humphriesvirinae</taxon>
        <taxon>Pylasvirus</taxon>
        <taxon>Pylasvirus pylas</taxon>
    </lineage>
</organism>
<feature type="coiled-coil region" evidence="1">
    <location>
        <begin position="17"/>
        <end position="44"/>
    </location>
</feature>
<dbReference type="EMBL" id="MH899585">
    <property type="protein sequence ID" value="AYP69285.1"/>
    <property type="molecule type" value="Genomic_DNA"/>
</dbReference>
<accession>A0A3G3BYI9</accession>
<keyword evidence="3" id="KW-1185">Reference proteome</keyword>
<sequence>MTEPMNKFDWERHKHNIAEIDKAIVGHEAEIARLQEERREYINRHNLNKCLDKTYPV</sequence>
<evidence type="ECO:0000313" key="2">
    <source>
        <dbReference type="EMBL" id="AYP69285.1"/>
    </source>
</evidence>
<reference evidence="3" key="1">
    <citation type="submission" date="2018-09" db="EMBL/GenBank/DDBJ databases">
        <title>Complete genome of Klebsiella pneumoniae phage Pylas.</title>
        <authorList>
            <person name="Powell J.E."/>
            <person name="Lessor L."/>
            <person name="O'Leary C.J."/>
            <person name="Liu M."/>
        </authorList>
    </citation>
    <scope>NUCLEOTIDE SEQUENCE [LARGE SCALE GENOMIC DNA]</scope>
</reference>
<keyword evidence="1" id="KW-0175">Coiled coil</keyword>
<evidence type="ECO:0000313" key="3">
    <source>
        <dbReference type="Proteomes" id="UP000278488"/>
    </source>
</evidence>
<proteinExistence type="predicted"/>